<dbReference type="EMBL" id="HACG01020525">
    <property type="protein sequence ID" value="CEK67390.1"/>
    <property type="molecule type" value="Transcribed_RNA"/>
</dbReference>
<gene>
    <name evidence="1" type="primary">ORF62447</name>
</gene>
<name>A0A0B6ZI25_9EUPU</name>
<reference evidence="1" key="1">
    <citation type="submission" date="2014-12" db="EMBL/GenBank/DDBJ databases">
        <title>Insight into the proteome of Arion vulgaris.</title>
        <authorList>
            <person name="Aradska J."/>
            <person name="Bulat T."/>
            <person name="Smidak R."/>
            <person name="Sarate P."/>
            <person name="Gangsoo J."/>
            <person name="Sialana F."/>
            <person name="Bilban M."/>
            <person name="Lubec G."/>
        </authorList>
    </citation>
    <scope>NUCLEOTIDE SEQUENCE</scope>
    <source>
        <tissue evidence="1">Skin</tissue>
    </source>
</reference>
<feature type="non-terminal residue" evidence="1">
    <location>
        <position position="89"/>
    </location>
</feature>
<dbReference type="AlphaFoldDB" id="A0A0B6ZI25"/>
<protein>
    <submittedName>
        <fullName evidence="1">Uncharacterized protein</fullName>
    </submittedName>
</protein>
<accession>A0A0B6ZI25</accession>
<proteinExistence type="predicted"/>
<sequence>SSFWLFLESAQQVMKGLPLHEDMDIKNVSVVLVARDAGGLKATDYITLQISQSPRRSFTHVFRMKFAIDFQQFMHHRKNITDLLEKIGL</sequence>
<evidence type="ECO:0000313" key="1">
    <source>
        <dbReference type="EMBL" id="CEK67390.1"/>
    </source>
</evidence>
<organism evidence="1">
    <name type="scientific">Arion vulgaris</name>
    <dbReference type="NCBI Taxonomy" id="1028688"/>
    <lineage>
        <taxon>Eukaryota</taxon>
        <taxon>Metazoa</taxon>
        <taxon>Spiralia</taxon>
        <taxon>Lophotrochozoa</taxon>
        <taxon>Mollusca</taxon>
        <taxon>Gastropoda</taxon>
        <taxon>Heterobranchia</taxon>
        <taxon>Euthyneura</taxon>
        <taxon>Panpulmonata</taxon>
        <taxon>Eupulmonata</taxon>
        <taxon>Stylommatophora</taxon>
        <taxon>Helicina</taxon>
        <taxon>Arionoidea</taxon>
        <taxon>Arionidae</taxon>
        <taxon>Arion</taxon>
    </lineage>
</organism>
<feature type="non-terminal residue" evidence="1">
    <location>
        <position position="1"/>
    </location>
</feature>